<accession>A0A0C3GUB5</accession>
<feature type="binding site" evidence="12">
    <location>
        <position position="627"/>
    </location>
    <ligand>
        <name>ATP</name>
        <dbReference type="ChEBI" id="CHEBI:30616"/>
    </ligand>
</feature>
<dbReference type="CDD" id="cd14046">
    <property type="entry name" value="STKc_EIF2AK4_GCN2_rpt2"/>
    <property type="match status" value="1"/>
</dbReference>
<evidence type="ECO:0000256" key="13">
    <source>
        <dbReference type="SAM" id="Coils"/>
    </source>
</evidence>
<dbReference type="InParanoid" id="A0A0C3GUB5"/>
<dbReference type="InterPro" id="IPR036621">
    <property type="entry name" value="Anticodon-bd_dom_sf"/>
</dbReference>
<dbReference type="PANTHER" id="PTHR11042:SF136">
    <property type="entry name" value="EIF-2-ALPHA KINASE GCN2"/>
    <property type="match status" value="1"/>
</dbReference>
<comment type="catalytic activity">
    <reaction evidence="8">
        <text>L-threonyl-[protein] + ATP = O-phospho-L-threonyl-[protein] + ADP + H(+)</text>
        <dbReference type="Rhea" id="RHEA:46608"/>
        <dbReference type="Rhea" id="RHEA-COMP:11060"/>
        <dbReference type="Rhea" id="RHEA-COMP:11605"/>
        <dbReference type="ChEBI" id="CHEBI:15378"/>
        <dbReference type="ChEBI" id="CHEBI:30013"/>
        <dbReference type="ChEBI" id="CHEBI:30616"/>
        <dbReference type="ChEBI" id="CHEBI:61977"/>
        <dbReference type="ChEBI" id="CHEBI:456216"/>
        <dbReference type="EC" id="2.7.11.1"/>
    </reaction>
</comment>
<dbReference type="GO" id="GO:0005634">
    <property type="term" value="C:nucleus"/>
    <property type="evidence" value="ECO:0007669"/>
    <property type="project" value="TreeGrafter"/>
</dbReference>
<dbReference type="PIRSF" id="PIRSF000660">
    <property type="entry name" value="Ser/Thr_PK_GCN2"/>
    <property type="match status" value="1"/>
</dbReference>
<evidence type="ECO:0000313" key="17">
    <source>
        <dbReference type="EMBL" id="KIM94934.1"/>
    </source>
</evidence>
<comment type="similarity">
    <text evidence="7">Belongs to the protein kinase superfamily. Ser/Thr protein kinase family. GCN2 subfamily.</text>
</comment>
<feature type="compositionally biased region" description="Polar residues" evidence="14">
    <location>
        <begin position="13"/>
        <end position="22"/>
    </location>
</feature>
<dbReference type="CDD" id="cd23823">
    <property type="entry name" value="RWD_GCN2"/>
    <property type="match status" value="1"/>
</dbReference>
<feature type="compositionally biased region" description="Low complexity" evidence="14">
    <location>
        <begin position="742"/>
        <end position="757"/>
    </location>
</feature>
<evidence type="ECO:0000256" key="5">
    <source>
        <dbReference type="ARBA" id="ARBA00022777"/>
    </source>
</evidence>
<keyword evidence="4 11" id="KW-0547">Nucleotide-binding</keyword>
<keyword evidence="5" id="KW-0418">Kinase</keyword>
<keyword evidence="13" id="KW-0175">Coiled coil</keyword>
<evidence type="ECO:0000256" key="3">
    <source>
        <dbReference type="ARBA" id="ARBA00022679"/>
    </source>
</evidence>
<dbReference type="HOGENOM" id="CLU_001222_2_0_1"/>
<dbReference type="FunFam" id="3.30.930.10:FF:000074">
    <property type="entry name" value="Serine/threonine-protein kinase gcn2"/>
    <property type="match status" value="1"/>
</dbReference>
<dbReference type="InterPro" id="IPR050339">
    <property type="entry name" value="CC_SR_Kinase"/>
</dbReference>
<feature type="domain" description="Protein kinase" evidence="15">
    <location>
        <begin position="274"/>
        <end position="548"/>
    </location>
</feature>
<name>A0A0C3GUB5_OIDMZ</name>
<dbReference type="PROSITE" id="PS00108">
    <property type="entry name" value="PROTEIN_KINASE_ST"/>
    <property type="match status" value="1"/>
</dbReference>
<dbReference type="SMART" id="SM00591">
    <property type="entry name" value="RWD"/>
    <property type="match status" value="1"/>
</dbReference>
<dbReference type="PANTHER" id="PTHR11042">
    <property type="entry name" value="EUKARYOTIC TRANSLATION INITIATION FACTOR 2-ALPHA KINASE EIF2-ALPHA KINASE -RELATED"/>
    <property type="match status" value="1"/>
</dbReference>
<dbReference type="GO" id="GO:0004694">
    <property type="term" value="F:eukaryotic translation initiation factor 2alpha kinase activity"/>
    <property type="evidence" value="ECO:0007669"/>
    <property type="project" value="InterPro"/>
</dbReference>
<dbReference type="GO" id="GO:0005524">
    <property type="term" value="F:ATP binding"/>
    <property type="evidence" value="ECO:0007669"/>
    <property type="project" value="UniProtKB-UniRule"/>
</dbReference>
<feature type="coiled-coil region" evidence="13">
    <location>
        <begin position="317"/>
        <end position="344"/>
    </location>
</feature>
<evidence type="ECO:0000259" key="16">
    <source>
        <dbReference type="PROSITE" id="PS50908"/>
    </source>
</evidence>
<evidence type="ECO:0000256" key="12">
    <source>
        <dbReference type="PROSITE-ProRule" id="PRU10141"/>
    </source>
</evidence>
<dbReference type="Pfam" id="PF00069">
    <property type="entry name" value="Pkinase"/>
    <property type="match status" value="3"/>
</dbReference>
<dbReference type="PROSITE" id="PS50011">
    <property type="entry name" value="PROTEIN_KINASE_DOM"/>
    <property type="match status" value="2"/>
</dbReference>
<dbReference type="FunCoup" id="A0A0C3GUB5">
    <property type="interactions" value="846"/>
</dbReference>
<reference evidence="17 18" key="1">
    <citation type="submission" date="2014-04" db="EMBL/GenBank/DDBJ databases">
        <authorList>
            <consortium name="DOE Joint Genome Institute"/>
            <person name="Kuo A."/>
            <person name="Martino E."/>
            <person name="Perotto S."/>
            <person name="Kohler A."/>
            <person name="Nagy L.G."/>
            <person name="Floudas D."/>
            <person name="Copeland A."/>
            <person name="Barry K.W."/>
            <person name="Cichocki N."/>
            <person name="Veneault-Fourrey C."/>
            <person name="LaButti K."/>
            <person name="Lindquist E.A."/>
            <person name="Lipzen A."/>
            <person name="Lundell T."/>
            <person name="Morin E."/>
            <person name="Murat C."/>
            <person name="Sun H."/>
            <person name="Tunlid A."/>
            <person name="Henrissat B."/>
            <person name="Grigoriev I.V."/>
            <person name="Hibbett D.S."/>
            <person name="Martin F."/>
            <person name="Nordberg H.P."/>
            <person name="Cantor M.N."/>
            <person name="Hua S.X."/>
        </authorList>
    </citation>
    <scope>NUCLEOTIDE SEQUENCE [LARGE SCALE GENOMIC DNA]</scope>
    <source>
        <strain evidence="17 18">Zn</strain>
    </source>
</reference>
<dbReference type="EMBL" id="KN832888">
    <property type="protein sequence ID" value="KIM94934.1"/>
    <property type="molecule type" value="Genomic_DNA"/>
</dbReference>
<keyword evidence="18" id="KW-1185">Reference proteome</keyword>
<feature type="domain" description="Protein kinase" evidence="15">
    <location>
        <begin position="597"/>
        <end position="971"/>
    </location>
</feature>
<feature type="compositionally biased region" description="Acidic residues" evidence="14">
    <location>
        <begin position="721"/>
        <end position="738"/>
    </location>
</feature>
<dbReference type="Gene3D" id="3.30.200.20">
    <property type="entry name" value="Phosphorylase Kinase, domain 1"/>
    <property type="match status" value="1"/>
</dbReference>
<dbReference type="InterPro" id="IPR016255">
    <property type="entry name" value="Gcn2"/>
</dbReference>
<comment type="catalytic activity">
    <reaction evidence="9">
        <text>L-seryl-[protein] + ATP = O-phospho-L-seryl-[protein] + ADP + H(+)</text>
        <dbReference type="Rhea" id="RHEA:17989"/>
        <dbReference type="Rhea" id="RHEA-COMP:9863"/>
        <dbReference type="Rhea" id="RHEA-COMP:11604"/>
        <dbReference type="ChEBI" id="CHEBI:15378"/>
        <dbReference type="ChEBI" id="CHEBI:29999"/>
        <dbReference type="ChEBI" id="CHEBI:30616"/>
        <dbReference type="ChEBI" id="CHEBI:83421"/>
        <dbReference type="ChEBI" id="CHEBI:456216"/>
        <dbReference type="EC" id="2.7.11.1"/>
    </reaction>
</comment>
<organism evidence="17 18">
    <name type="scientific">Oidiodendron maius (strain Zn)</name>
    <dbReference type="NCBI Taxonomy" id="913774"/>
    <lineage>
        <taxon>Eukaryota</taxon>
        <taxon>Fungi</taxon>
        <taxon>Dikarya</taxon>
        <taxon>Ascomycota</taxon>
        <taxon>Pezizomycotina</taxon>
        <taxon>Leotiomycetes</taxon>
        <taxon>Leotiomycetes incertae sedis</taxon>
        <taxon>Myxotrichaceae</taxon>
        <taxon>Oidiodendron</taxon>
    </lineage>
</organism>
<dbReference type="InterPro" id="IPR008271">
    <property type="entry name" value="Ser/Thr_kinase_AS"/>
</dbReference>
<dbReference type="Gene3D" id="3.40.50.800">
    <property type="entry name" value="Anticodon-binding domain"/>
    <property type="match status" value="1"/>
</dbReference>
<gene>
    <name evidence="17" type="ORF">OIDMADRAFT_171846</name>
</gene>
<dbReference type="InterPro" id="IPR000719">
    <property type="entry name" value="Prot_kinase_dom"/>
</dbReference>
<dbReference type="InterPro" id="IPR041715">
    <property type="entry name" value="HisRS-like_core"/>
</dbReference>
<evidence type="ECO:0000256" key="1">
    <source>
        <dbReference type="ARBA" id="ARBA00012513"/>
    </source>
</evidence>
<dbReference type="SUPFAM" id="SSF56112">
    <property type="entry name" value="Protein kinase-like (PK-like)"/>
    <property type="match status" value="2"/>
</dbReference>
<dbReference type="GO" id="GO:0000077">
    <property type="term" value="P:DNA damage checkpoint signaling"/>
    <property type="evidence" value="ECO:0007669"/>
    <property type="project" value="InterPro"/>
</dbReference>
<feature type="domain" description="RWD" evidence="16">
    <location>
        <begin position="46"/>
        <end position="156"/>
    </location>
</feature>
<feature type="binding site" evidence="11">
    <location>
        <begin position="603"/>
        <end position="611"/>
    </location>
    <ligand>
        <name>ATP</name>
        <dbReference type="ChEBI" id="CHEBI:30616"/>
    </ligand>
</feature>
<dbReference type="FunFam" id="1.10.510.10:FF:000821">
    <property type="entry name" value="Serine/threonine-protein kinase gcn2"/>
    <property type="match status" value="1"/>
</dbReference>
<dbReference type="Pfam" id="PF12745">
    <property type="entry name" value="HGTP_anticodon2"/>
    <property type="match status" value="1"/>
</dbReference>
<dbReference type="InterPro" id="IPR045864">
    <property type="entry name" value="aa-tRNA-synth_II/BPL/LPL"/>
</dbReference>
<dbReference type="GO" id="GO:0009893">
    <property type="term" value="P:positive regulation of metabolic process"/>
    <property type="evidence" value="ECO:0007669"/>
    <property type="project" value="UniProtKB-ARBA"/>
</dbReference>
<feature type="compositionally biased region" description="Acidic residues" evidence="14">
    <location>
        <begin position="665"/>
        <end position="676"/>
    </location>
</feature>
<evidence type="ECO:0000256" key="11">
    <source>
        <dbReference type="PIRSR" id="PIRSR000660-2"/>
    </source>
</evidence>
<feature type="region of interest" description="Disordered" evidence="14">
    <location>
        <begin position="665"/>
        <end position="687"/>
    </location>
</feature>
<evidence type="ECO:0000256" key="6">
    <source>
        <dbReference type="ARBA" id="ARBA00022840"/>
    </source>
</evidence>
<keyword evidence="6 11" id="KW-0067">ATP-binding</keyword>
<evidence type="ECO:0000256" key="7">
    <source>
        <dbReference type="ARBA" id="ARBA00037982"/>
    </source>
</evidence>
<dbReference type="Pfam" id="PF13393">
    <property type="entry name" value="tRNA-synt_His"/>
    <property type="match status" value="1"/>
</dbReference>
<dbReference type="EC" id="2.7.11.1" evidence="1"/>
<dbReference type="PROSITE" id="PS50908">
    <property type="entry name" value="RWD"/>
    <property type="match status" value="1"/>
</dbReference>
<dbReference type="CDD" id="cd14012">
    <property type="entry name" value="PK_eIF2AK_GCN2_rpt1"/>
    <property type="match status" value="1"/>
</dbReference>
<feature type="coiled-coil region" evidence="13">
    <location>
        <begin position="166"/>
        <end position="203"/>
    </location>
</feature>
<proteinExistence type="inferred from homology"/>
<dbReference type="GO" id="GO:0005737">
    <property type="term" value="C:cytoplasm"/>
    <property type="evidence" value="ECO:0007669"/>
    <property type="project" value="TreeGrafter"/>
</dbReference>
<dbReference type="OrthoDB" id="341578at2759"/>
<dbReference type="FunFam" id="3.30.200.20:FF:000379">
    <property type="entry name" value="eIF-2-alpha kinase GCN2"/>
    <property type="match status" value="1"/>
</dbReference>
<protein>
    <recommendedName>
        <fullName evidence="1">non-specific serine/threonine protein kinase</fullName>
        <ecNumber evidence="1">2.7.11.1</ecNumber>
    </recommendedName>
</protein>
<feature type="region of interest" description="Disordered" evidence="14">
    <location>
        <begin position="720"/>
        <end position="757"/>
    </location>
</feature>
<dbReference type="Proteomes" id="UP000054321">
    <property type="component" value="Unassembled WGS sequence"/>
</dbReference>
<evidence type="ECO:0000256" key="4">
    <source>
        <dbReference type="ARBA" id="ARBA00022741"/>
    </source>
</evidence>
<reference evidence="18" key="2">
    <citation type="submission" date="2015-01" db="EMBL/GenBank/DDBJ databases">
        <title>Evolutionary Origins and Diversification of the Mycorrhizal Mutualists.</title>
        <authorList>
            <consortium name="DOE Joint Genome Institute"/>
            <consortium name="Mycorrhizal Genomics Consortium"/>
            <person name="Kohler A."/>
            <person name="Kuo A."/>
            <person name="Nagy L.G."/>
            <person name="Floudas D."/>
            <person name="Copeland A."/>
            <person name="Barry K.W."/>
            <person name="Cichocki N."/>
            <person name="Veneault-Fourrey C."/>
            <person name="LaButti K."/>
            <person name="Lindquist E.A."/>
            <person name="Lipzen A."/>
            <person name="Lundell T."/>
            <person name="Morin E."/>
            <person name="Murat C."/>
            <person name="Riley R."/>
            <person name="Ohm R."/>
            <person name="Sun H."/>
            <person name="Tunlid A."/>
            <person name="Henrissat B."/>
            <person name="Grigoriev I.V."/>
            <person name="Hibbett D.S."/>
            <person name="Martin F."/>
        </authorList>
    </citation>
    <scope>NUCLEOTIDE SEQUENCE [LARGE SCALE GENOMIC DNA]</scope>
    <source>
        <strain evidence="18">Zn</strain>
    </source>
</reference>
<dbReference type="SUPFAM" id="SSF54495">
    <property type="entry name" value="UBC-like"/>
    <property type="match status" value="1"/>
</dbReference>
<feature type="region of interest" description="Disordered" evidence="14">
    <location>
        <begin position="1466"/>
        <end position="1485"/>
    </location>
</feature>
<keyword evidence="2" id="KW-0723">Serine/threonine-protein kinase</keyword>
<dbReference type="STRING" id="913774.A0A0C3GUB5"/>
<dbReference type="InterPro" id="IPR016135">
    <property type="entry name" value="UBQ-conjugating_enzyme/RWD"/>
</dbReference>
<dbReference type="SUPFAM" id="SSF55681">
    <property type="entry name" value="Class II aaRS and biotin synthetases"/>
    <property type="match status" value="1"/>
</dbReference>
<evidence type="ECO:0000256" key="14">
    <source>
        <dbReference type="SAM" id="MobiDB-lite"/>
    </source>
</evidence>
<evidence type="ECO:0000256" key="10">
    <source>
        <dbReference type="PIRSR" id="PIRSR000660-1"/>
    </source>
</evidence>
<evidence type="ECO:0000259" key="15">
    <source>
        <dbReference type="PROSITE" id="PS50011"/>
    </source>
</evidence>
<dbReference type="InterPro" id="IPR017441">
    <property type="entry name" value="Protein_kinase_ATP_BS"/>
</dbReference>
<dbReference type="InterPro" id="IPR006575">
    <property type="entry name" value="RWD_dom"/>
</dbReference>
<evidence type="ECO:0000256" key="2">
    <source>
        <dbReference type="ARBA" id="ARBA00022527"/>
    </source>
</evidence>
<feature type="active site" description="Proton acceptor" evidence="10">
    <location>
        <position position="826"/>
    </location>
</feature>
<evidence type="ECO:0000256" key="9">
    <source>
        <dbReference type="ARBA" id="ARBA00048679"/>
    </source>
</evidence>
<dbReference type="SMART" id="SM00220">
    <property type="entry name" value="S_TKc"/>
    <property type="match status" value="2"/>
</dbReference>
<feature type="binding site" evidence="11">
    <location>
        <position position="626"/>
    </location>
    <ligand>
        <name>ATP</name>
        <dbReference type="ChEBI" id="CHEBI:30616"/>
    </ligand>
</feature>
<dbReference type="Pfam" id="PF05773">
    <property type="entry name" value="RWD"/>
    <property type="match status" value="1"/>
</dbReference>
<dbReference type="InterPro" id="IPR024435">
    <property type="entry name" value="HisRS-related_dom"/>
</dbReference>
<evidence type="ECO:0000256" key="8">
    <source>
        <dbReference type="ARBA" id="ARBA00047899"/>
    </source>
</evidence>
<feature type="region of interest" description="Disordered" evidence="14">
    <location>
        <begin position="1"/>
        <end position="22"/>
    </location>
</feature>
<dbReference type="Gene3D" id="3.30.930.10">
    <property type="entry name" value="Bira Bifunctional Protein, Domain 2"/>
    <property type="match status" value="1"/>
</dbReference>
<evidence type="ECO:0000313" key="18">
    <source>
        <dbReference type="Proteomes" id="UP000054321"/>
    </source>
</evidence>
<dbReference type="FunFam" id="3.10.110.10:FF:000050">
    <property type="entry name" value="eIF-2-alpha kinase GCN2"/>
    <property type="match status" value="1"/>
</dbReference>
<keyword evidence="3" id="KW-0808">Transferase</keyword>
<dbReference type="Gene3D" id="3.10.110.10">
    <property type="entry name" value="Ubiquitin Conjugating Enzyme"/>
    <property type="match status" value="1"/>
</dbReference>
<dbReference type="FunFam" id="3.40.50.800:FF:000009">
    <property type="entry name" value="Eukaryotic translation initiation factor 2-alpha kinase"/>
    <property type="match status" value="1"/>
</dbReference>
<dbReference type="Gene3D" id="1.10.510.10">
    <property type="entry name" value="Transferase(Phosphotransferase) domain 1"/>
    <property type="match status" value="2"/>
</dbReference>
<sequence>MPPTTPWGKKPQLDTSASGFPGLTPTTASAVAFASPGSQYDEIQKDEVFALSSIYSEDFHQIETTGAAWKKSEPRFEIRIRASSDADMAMSLAVTLTATYPRTPPLLSIKGSEGLREGTRYKLQKVIETKPKELLAEEQPMIMEIVNACQDILEDAAQAAAAGLELPSLEEERAAHEEIVAKLAEEQKEEEEKRKKLESMEEERMLGSLVQDELKRQREKAKETKLKNRSPSAIIPQSPMDIRAKGQELNDLFTFDQAIKYVDASRNSFVFQVVVGKALLRRGPVSKCYMVRALVATGEAPVVVLKQTDLDPVSKDHNSYKKQLQSLETELEQLKKIKHQSIVDLLDFKVHKTTGEDGESNSSWTVSILSEFAEKGSVEELLDIAGNLGVSKVRSWTIDLLDALRYIHEHGIVHQDIHCGNILLFRDTAGEVRPKLADIGYEKKLHHLCGKTRPADTLSVAKSAYWIPPEVANSEHPQYTQKTDIWDFGVVFLQMVFGLTVSRKYSSPLALTESLALSPSLDELVHRLFKADAKKRPRAFELGSSEFLATDAPILEEDVSSAGSRLGSISLMPGTPRRQRHDSMNASGAFSRYLEDFVEEGRLGKGGFGEVVKARKKLDGQIYAIKKIAQKSSASLTEVLKEVRLLSQLSHPYVVRYYNTWTEEVPDSSETEDEVTTTDAATSHNSGSAISFEGEAQIDFGTSTGGLDFMSSSGYPQIEFGYDESSDTDAGPDEDENEPSTNIEEQNNNIANQKNNLALTRTRSSSRFKRPFKTILYISMEYCERRTLRDLIKRDLYKDKEEVWRLFRQILEGLAHIHSLNVVHRDLKPENIFIDAASNVRIGDFGLATSGQHNLSDKISSATLHLSSDMTRSIGTKSYVAPEVRSSVGGTYTSKVDMYSLGVIFFEMCYRSIVGMERAQIVENMRQKDPTLPVDFDIKKEPVQANIILSLLNHSPKERPTSSELLQSGKLPVQMESETIRQTLAGLSDSKSPYYQKMMSALFSRPTNQAQDLAWDMGGVNHSAADLMLQGLVKERLIAIFRHHGAVETPRNILFPRSGHYGPNMVQLLDTNGTLVQLPYDLTLPHARAIAKHEPSVQRSFAFGPVFRDRQVGGQPQSFGEVDFDIVSTDSLDLALKEAEVIKVLDEITCNFPSLEGTQMCFHINHSDILSLIFDFCRIESTIRQLVSDTLSKLNVQQWTWQKIKSELRSPLIGVSSTSVDDLQRFDFRDVPFKALQKLKTIFDGTDNFEKASSAIAHLKEVVEYTKLFGIRSKIYINPLGSLKEKFCKGGIIFSCLYDRKVRDVFAAGGRYDSLIRQCQHRAGNESRHAVGFNLAWEKIARLPKAGPRGFLKKLEEDLPGAWNTKRCDVLVASHDPVTLRTTGVEVVQQLWAHDISAELAQDSRSPEDLLSKYREENHSWIIIIKQDSVLRIKSMDRKEVPDADIPSSQLLAWFRTEIREKNQREGVNQRVKLPRSSGQPDQISLGDREQDVRVLIAGTKSKKSNRRNIVEQAQGRAAALVQSFLDGPVAAIETTDHVMELIRQTKLSDAESWRRVTQAVSTAERRYIGEVHDLMSTLANQNRDITRHAFVYNFRTGMCIHYDLGA</sequence>
<dbReference type="PROSITE" id="PS00107">
    <property type="entry name" value="PROTEIN_KINASE_ATP"/>
    <property type="match status" value="1"/>
</dbReference>
<dbReference type="InterPro" id="IPR011009">
    <property type="entry name" value="Kinase-like_dom_sf"/>
</dbReference>